<dbReference type="InterPro" id="IPR001650">
    <property type="entry name" value="Helicase_C-like"/>
</dbReference>
<dbReference type="GO" id="GO:0016787">
    <property type="term" value="F:hydrolase activity"/>
    <property type="evidence" value="ECO:0007669"/>
    <property type="project" value="UniProtKB-KW"/>
</dbReference>
<sequence>MSDTHLEEELFSKKVIDNRNVSMTDALKYLLKQEEFKTLDVAVGYFYISGLLLLKDEIVNFIDNRNGHFRILMGNETNGATVNVLDDSKFDNYAELIHESTEKDTKTISDKAFLGKVTEWIRDGKIEIKIYTGTANYFHAKSYLFASSLNANRGTAIVGSSNFSKAGLEGNTELNVLTEDGFFALHQWYNNLWFSKDEVTDFSPDLIKIAISNGAKETLQQYKPVKETYYDFANIFAQPYAELDMNKEWVQELFPHQRSGIISVKEKLDSLNTAVLSDGVGLGKTRTAAGVIRLYLETESINRILIIADTKLKDQWHDELKAVGITKHEYEYISRQQLVNMDYDQLKENDNYTLVVIDEAHLGFKNNNTEAYKKVLYMKQCNPNVKGLLLTATPWNNAREDVINIGSLFLKVDAIPNDRKYKQYFLLSPNKLTNKVVKHLANDDAAFKEFWADVYLQRTRKTYGGKGTRFPHRNFPSVDVPYEPRKNEIFSNNFDVIADLKFPYQDPIKYIDDSKEELGAKQLKMMLLKRADSSWKAYVTSLQHIVDKLEKLNIQYLKPMSYLKGKELLNHYVAFLGTAYGIGEYENKINTLFRDFEPSEPTDPSQQTIRSQLRKQRYIENLKAQINGLNVKKAKNAIDKMTADYNSDVSTIKMLIDSLNKAYSKVDEKVDEIIECIDEERAKGHKIILVSQFADTVEYYYDKLYTHYNKPQLKYPMGMITGASNTDENGYSAKINQKPSTKKDVLNHFSPRSKKAIELIENNEQIDLVVATDTISTGQNLQDAVTLMNIDLPYNPMTLEQRIGRIDRPLTKGDNNDQIYIYTFPIYQSINSQLKMMKRLGNKMAGVLNDTEFDNVVLPQYEGYLKDITEKKQNAVKTMLDKTDDQMINHSDFSSEKHSEAYQQANKRMYDFKANQLTPLKDPLIPDYSFSNGKKDHSIAVVEIKYYDVNGSYLEKENILVDVNDSKKVEIIDAEKNLNGEIAFDVHNSKALSQGDALTAVEKAKDRIYNVVKQQVAEYNKQHEFFAKNIDSTKNKTSVKAAVALRNSAMQEPKMVMSKLQSVNVDPKLLKDITKYVETIDKDDDLFPIVQEIANNPNVFWLEISKYIRFFNPDSIREMENVGKNIQKASTRKADLEKTQYKVLDGNIVIK</sequence>
<dbReference type="Pfam" id="PF00271">
    <property type="entry name" value="Helicase_C"/>
    <property type="match status" value="1"/>
</dbReference>
<dbReference type="Pfam" id="PF13091">
    <property type="entry name" value="PLDc_2"/>
    <property type="match status" value="1"/>
</dbReference>
<keyword evidence="1" id="KW-0378">Hydrolase</keyword>
<evidence type="ECO:0000313" key="5">
    <source>
        <dbReference type="Proteomes" id="UP000312326"/>
    </source>
</evidence>
<dbReference type="PANTHER" id="PTHR45766">
    <property type="entry name" value="DNA ANNEALING HELICASE AND ENDONUCLEASE ZRANB3 FAMILY MEMBER"/>
    <property type="match status" value="1"/>
</dbReference>
<keyword evidence="4" id="KW-0540">Nuclease</keyword>
<dbReference type="SMART" id="SM00490">
    <property type="entry name" value="HELICc"/>
    <property type="match status" value="1"/>
</dbReference>
<dbReference type="GO" id="GO:0004519">
    <property type="term" value="F:endonuclease activity"/>
    <property type="evidence" value="ECO:0007669"/>
    <property type="project" value="UniProtKB-KW"/>
</dbReference>
<dbReference type="CDD" id="cd18793">
    <property type="entry name" value="SF2_C_SNF"/>
    <property type="match status" value="1"/>
</dbReference>
<evidence type="ECO:0000313" key="4">
    <source>
        <dbReference type="EMBL" id="QDD71309.1"/>
    </source>
</evidence>
<dbReference type="GO" id="GO:0005524">
    <property type="term" value="F:ATP binding"/>
    <property type="evidence" value="ECO:0007669"/>
    <property type="project" value="InterPro"/>
</dbReference>
<dbReference type="InterPro" id="IPR025202">
    <property type="entry name" value="PLD-like_dom"/>
</dbReference>
<keyword evidence="4" id="KW-0614">Plasmid</keyword>
<keyword evidence="4" id="KW-0255">Endonuclease</keyword>
<evidence type="ECO:0000259" key="2">
    <source>
        <dbReference type="PROSITE" id="PS51192"/>
    </source>
</evidence>
<dbReference type="PROSITE" id="PS51192">
    <property type="entry name" value="HELICASE_ATP_BIND_1"/>
    <property type="match status" value="1"/>
</dbReference>
<dbReference type="CDD" id="cd09178">
    <property type="entry name" value="PLDc_N_Snf2_like"/>
    <property type="match status" value="1"/>
</dbReference>
<dbReference type="Gene3D" id="3.30.870.10">
    <property type="entry name" value="Endonuclease Chain A"/>
    <property type="match status" value="1"/>
</dbReference>
<dbReference type="RefSeq" id="WP_139962606.1">
    <property type="nucleotide sequence ID" value="NZ_CP029755.1"/>
</dbReference>
<dbReference type="SUPFAM" id="SSF56024">
    <property type="entry name" value="Phospholipase D/nuclease"/>
    <property type="match status" value="1"/>
</dbReference>
<reference evidence="4 5" key="1">
    <citation type="submission" date="2018-06" db="EMBL/GenBank/DDBJ databases">
        <title>Complete genome sequnece of Lactobacillus amylovorus PMRA3.</title>
        <authorList>
            <person name="Nam Y.-D."/>
            <person name="Chung W.-H."/>
            <person name="Park Y.S."/>
            <person name="Kang J."/>
        </authorList>
    </citation>
    <scope>NUCLEOTIDE SEQUENCE [LARGE SCALE GENOMIC DNA]</scope>
    <source>
        <strain evidence="4 5">PMRA3</strain>
        <plasmid evidence="5">ppmra301</plasmid>
    </source>
</reference>
<dbReference type="EMBL" id="CP029755">
    <property type="protein sequence ID" value="QDD71309.1"/>
    <property type="molecule type" value="Genomic_DNA"/>
</dbReference>
<dbReference type="PANTHER" id="PTHR45766:SF6">
    <property type="entry name" value="SWI_SNF-RELATED MATRIX-ASSOCIATED ACTIN-DEPENDENT REGULATOR OF CHROMATIN SUBFAMILY A-LIKE PROTEIN 1"/>
    <property type="match status" value="1"/>
</dbReference>
<dbReference type="SMART" id="SM00487">
    <property type="entry name" value="DEXDc"/>
    <property type="match status" value="1"/>
</dbReference>
<dbReference type="Pfam" id="PF04851">
    <property type="entry name" value="ResIII"/>
    <property type="match status" value="1"/>
</dbReference>
<dbReference type="InterPro" id="IPR027417">
    <property type="entry name" value="P-loop_NTPase"/>
</dbReference>
<dbReference type="InterPro" id="IPR049730">
    <property type="entry name" value="SNF2/RAD54-like_C"/>
</dbReference>
<dbReference type="InterPro" id="IPR038718">
    <property type="entry name" value="SNF2-like_sf"/>
</dbReference>
<dbReference type="Proteomes" id="UP000312326">
    <property type="component" value="Plasmid pPMRA301"/>
</dbReference>
<evidence type="ECO:0000256" key="1">
    <source>
        <dbReference type="ARBA" id="ARBA00022801"/>
    </source>
</evidence>
<feature type="domain" description="Helicase ATP-binding" evidence="2">
    <location>
        <begin position="265"/>
        <end position="412"/>
    </location>
</feature>
<geneLocation type="plasmid" evidence="5">
    <name>ppmra301</name>
</geneLocation>
<feature type="domain" description="Helicase C-terminal" evidence="3">
    <location>
        <begin position="669"/>
        <end position="845"/>
    </location>
</feature>
<dbReference type="InterPro" id="IPR014001">
    <property type="entry name" value="Helicase_ATP-bd"/>
</dbReference>
<proteinExistence type="predicted"/>
<name>A0A5B8EFY1_LACAM</name>
<dbReference type="Gene3D" id="3.40.50.300">
    <property type="entry name" value="P-loop containing nucleotide triphosphate hydrolases"/>
    <property type="match status" value="1"/>
</dbReference>
<dbReference type="InterPro" id="IPR006935">
    <property type="entry name" value="Helicase/UvrB_N"/>
</dbReference>
<dbReference type="GO" id="GO:0003677">
    <property type="term" value="F:DNA binding"/>
    <property type="evidence" value="ECO:0007669"/>
    <property type="project" value="InterPro"/>
</dbReference>
<dbReference type="Gene3D" id="3.40.50.10810">
    <property type="entry name" value="Tandem AAA-ATPase domain"/>
    <property type="match status" value="1"/>
</dbReference>
<accession>A0A5B8EFY1</accession>
<dbReference type="AlphaFoldDB" id="A0A5B8EFY1"/>
<dbReference type="PROSITE" id="PS51194">
    <property type="entry name" value="HELICASE_CTER"/>
    <property type="match status" value="1"/>
</dbReference>
<dbReference type="SUPFAM" id="SSF52540">
    <property type="entry name" value="P-loop containing nucleoside triphosphate hydrolases"/>
    <property type="match status" value="1"/>
</dbReference>
<gene>
    <name evidence="4" type="ORF">DM298_10540</name>
</gene>
<evidence type="ECO:0000259" key="3">
    <source>
        <dbReference type="PROSITE" id="PS51194"/>
    </source>
</evidence>
<protein>
    <submittedName>
        <fullName evidence="4">Type III restriction endonuclease subunit R</fullName>
    </submittedName>
</protein>
<organism evidence="4 5">
    <name type="scientific">Lactobacillus amylovorus</name>
    <dbReference type="NCBI Taxonomy" id="1604"/>
    <lineage>
        <taxon>Bacteria</taxon>
        <taxon>Bacillati</taxon>
        <taxon>Bacillota</taxon>
        <taxon>Bacilli</taxon>
        <taxon>Lactobacillales</taxon>
        <taxon>Lactobacillaceae</taxon>
        <taxon>Lactobacillus</taxon>
    </lineage>
</organism>